<accession>A0A913WQ02</accession>
<evidence type="ECO:0000313" key="3">
    <source>
        <dbReference type="EnsemblMetazoa" id="XP_020892341.1"/>
    </source>
</evidence>
<feature type="domain" description="EF-hand" evidence="2">
    <location>
        <begin position="86"/>
        <end position="121"/>
    </location>
</feature>
<dbReference type="GeneID" id="110231650"/>
<feature type="domain" description="EF-hand" evidence="2">
    <location>
        <begin position="126"/>
        <end position="155"/>
    </location>
</feature>
<dbReference type="Gene3D" id="1.10.238.10">
    <property type="entry name" value="EF-hand"/>
    <property type="match status" value="2"/>
</dbReference>
<proteinExistence type="predicted"/>
<dbReference type="SMART" id="SM00054">
    <property type="entry name" value="EFh"/>
    <property type="match status" value="2"/>
</dbReference>
<dbReference type="Pfam" id="PF13499">
    <property type="entry name" value="EF-hand_7"/>
    <property type="match status" value="1"/>
</dbReference>
<dbReference type="GO" id="GO:0005509">
    <property type="term" value="F:calcium ion binding"/>
    <property type="evidence" value="ECO:0007669"/>
    <property type="project" value="InterPro"/>
</dbReference>
<dbReference type="PROSITE" id="PS00018">
    <property type="entry name" value="EF_HAND_1"/>
    <property type="match status" value="2"/>
</dbReference>
<evidence type="ECO:0000259" key="2">
    <source>
        <dbReference type="PROSITE" id="PS50222"/>
    </source>
</evidence>
<keyword evidence="4" id="KW-1185">Reference proteome</keyword>
<dbReference type="PROSITE" id="PS50222">
    <property type="entry name" value="EF_HAND_2"/>
    <property type="match status" value="2"/>
</dbReference>
<organism evidence="3 4">
    <name type="scientific">Exaiptasia diaphana</name>
    <name type="common">Tropical sea anemone</name>
    <name type="synonym">Aiptasia pulchella</name>
    <dbReference type="NCBI Taxonomy" id="2652724"/>
    <lineage>
        <taxon>Eukaryota</taxon>
        <taxon>Metazoa</taxon>
        <taxon>Cnidaria</taxon>
        <taxon>Anthozoa</taxon>
        <taxon>Hexacorallia</taxon>
        <taxon>Actiniaria</taxon>
        <taxon>Aiptasiidae</taxon>
        <taxon>Exaiptasia</taxon>
    </lineage>
</organism>
<protein>
    <recommendedName>
        <fullName evidence="2">EF-hand domain-containing protein</fullName>
    </recommendedName>
</protein>
<dbReference type="InterPro" id="IPR002048">
    <property type="entry name" value="EF_hand_dom"/>
</dbReference>
<dbReference type="OrthoDB" id="26525at2759"/>
<dbReference type="PANTHER" id="PTHR10827:SF85">
    <property type="entry name" value="CALCIUM-BINDING PROTEIN"/>
    <property type="match status" value="1"/>
</dbReference>
<dbReference type="RefSeq" id="XP_020892341.1">
    <property type="nucleotide sequence ID" value="XM_021036682.2"/>
</dbReference>
<dbReference type="InterPro" id="IPR018247">
    <property type="entry name" value="EF_Hand_1_Ca_BS"/>
</dbReference>
<evidence type="ECO:0000256" key="1">
    <source>
        <dbReference type="ARBA" id="ARBA00022837"/>
    </source>
</evidence>
<dbReference type="EnsemblMetazoa" id="XM_021036682.2">
    <property type="protein sequence ID" value="XP_020892341.1"/>
    <property type="gene ID" value="LOC110231650"/>
</dbReference>
<dbReference type="CDD" id="cd00051">
    <property type="entry name" value="EFh"/>
    <property type="match status" value="1"/>
</dbReference>
<keyword evidence="1" id="KW-0106">Calcium</keyword>
<sequence length="156" mass="18204">MAESNEVKIKDLFSKYEKDGCVDQAALTSLIKNEFKGDIDVDENQIETILMLLDQEGNRSVTFDQFYKWYCRDDKLEAVKNDFTCRLIQKAVQTFKTFDKNDNGTIERDELQHLLKSLSFDAKRQQNAFETLDKDKNGKISFPEFLSWLNLLPSLE</sequence>
<reference evidence="3" key="1">
    <citation type="submission" date="2022-11" db="UniProtKB">
        <authorList>
            <consortium name="EnsemblMetazoa"/>
        </authorList>
    </citation>
    <scope>IDENTIFICATION</scope>
</reference>
<dbReference type="Proteomes" id="UP000887567">
    <property type="component" value="Unplaced"/>
</dbReference>
<name>A0A913WQ02_EXADI</name>
<evidence type="ECO:0000313" key="4">
    <source>
        <dbReference type="Proteomes" id="UP000887567"/>
    </source>
</evidence>
<dbReference type="SUPFAM" id="SSF47473">
    <property type="entry name" value="EF-hand"/>
    <property type="match status" value="1"/>
</dbReference>
<dbReference type="PANTHER" id="PTHR10827">
    <property type="entry name" value="RETICULOCALBIN"/>
    <property type="match status" value="1"/>
</dbReference>
<dbReference type="InterPro" id="IPR011992">
    <property type="entry name" value="EF-hand-dom_pair"/>
</dbReference>
<dbReference type="AlphaFoldDB" id="A0A913WQ02"/>
<dbReference type="KEGG" id="epa:110231650"/>